<sequence>MNKVNKELKKLDKDPLDFATLNVREGTNMVDATILGPEGTPYDGGAFHLEITIPSNYPLVPPSIKFVTHIYHPLVDKDNGKFCNEAISEQWKAVNNLTTVMNIVYDMLKNYSNCEMAVDPDIGNEVHNNLPQFIATAKKWTEQYACSFVSFNKHLICLCLFIFLSYPLFFDLLPRHPLLSPRPTITK</sequence>
<reference evidence="3" key="1">
    <citation type="submission" date="2010-02" db="EMBL/GenBank/DDBJ databases">
        <title>Sequencing and annotation of the Blastocystis hominis genome.</title>
        <authorList>
            <person name="Wincker P."/>
        </authorList>
    </citation>
    <scope>NUCLEOTIDE SEQUENCE</scope>
    <source>
        <strain evidence="3">Singapore isolate B</strain>
    </source>
</reference>
<dbReference type="PANTHER" id="PTHR24067">
    <property type="entry name" value="UBIQUITIN-CONJUGATING ENZYME E2"/>
    <property type="match status" value="1"/>
</dbReference>
<accession>D8M7P9</accession>
<evidence type="ECO:0000259" key="2">
    <source>
        <dbReference type="PROSITE" id="PS50127"/>
    </source>
</evidence>
<keyword evidence="1" id="KW-1133">Transmembrane helix</keyword>
<dbReference type="PROSITE" id="PS50127">
    <property type="entry name" value="UBC_2"/>
    <property type="match status" value="1"/>
</dbReference>
<feature type="domain" description="UBC core" evidence="2">
    <location>
        <begin position="1"/>
        <end position="146"/>
    </location>
</feature>
<dbReference type="RefSeq" id="XP_012898136.1">
    <property type="nucleotide sequence ID" value="XM_013042682.1"/>
</dbReference>
<keyword evidence="1" id="KW-0812">Transmembrane</keyword>
<dbReference type="AlphaFoldDB" id="D8M7P9"/>
<protein>
    <recommendedName>
        <fullName evidence="2">UBC core domain-containing protein</fullName>
    </recommendedName>
</protein>
<dbReference type="InParanoid" id="D8M7P9"/>
<organism evidence="3">
    <name type="scientific">Blastocystis hominis</name>
    <dbReference type="NCBI Taxonomy" id="12968"/>
    <lineage>
        <taxon>Eukaryota</taxon>
        <taxon>Sar</taxon>
        <taxon>Stramenopiles</taxon>
        <taxon>Bigyra</taxon>
        <taxon>Opalozoa</taxon>
        <taxon>Opalinata</taxon>
        <taxon>Blastocystidae</taxon>
        <taxon>Blastocystis</taxon>
    </lineage>
</organism>
<evidence type="ECO:0000313" key="4">
    <source>
        <dbReference type="Proteomes" id="UP000008312"/>
    </source>
</evidence>
<keyword evidence="4" id="KW-1185">Reference proteome</keyword>
<dbReference type="InterPro" id="IPR000608">
    <property type="entry name" value="UBC"/>
</dbReference>
<dbReference type="InterPro" id="IPR016135">
    <property type="entry name" value="UBQ-conjugating_enzyme/RWD"/>
</dbReference>
<evidence type="ECO:0000313" key="3">
    <source>
        <dbReference type="EMBL" id="CBK24088.2"/>
    </source>
</evidence>
<dbReference type="EMBL" id="FN668672">
    <property type="protein sequence ID" value="CBK24088.2"/>
    <property type="molecule type" value="Genomic_DNA"/>
</dbReference>
<evidence type="ECO:0000256" key="1">
    <source>
        <dbReference type="SAM" id="Phobius"/>
    </source>
</evidence>
<dbReference type="Pfam" id="PF00179">
    <property type="entry name" value="UQ_con"/>
    <property type="match status" value="1"/>
</dbReference>
<name>D8M7P9_BLAHO</name>
<dbReference type="OMA" id="SNCEMAV"/>
<dbReference type="Gene3D" id="3.10.110.10">
    <property type="entry name" value="Ubiquitin Conjugating Enzyme"/>
    <property type="match status" value="1"/>
</dbReference>
<proteinExistence type="predicted"/>
<dbReference type="Proteomes" id="UP000008312">
    <property type="component" value="Unassembled WGS sequence"/>
</dbReference>
<keyword evidence="1" id="KW-0472">Membrane</keyword>
<dbReference type="OrthoDB" id="7851174at2759"/>
<dbReference type="SMART" id="SM00212">
    <property type="entry name" value="UBCc"/>
    <property type="match status" value="1"/>
</dbReference>
<dbReference type="SUPFAM" id="SSF54495">
    <property type="entry name" value="UBC-like"/>
    <property type="match status" value="1"/>
</dbReference>
<gene>
    <name evidence="3" type="ORF">GSBLH_T00003864001</name>
</gene>
<feature type="transmembrane region" description="Helical" evidence="1">
    <location>
        <begin position="155"/>
        <end position="173"/>
    </location>
</feature>
<dbReference type="GeneID" id="24920926"/>
<dbReference type="InterPro" id="IPR050113">
    <property type="entry name" value="Ub_conjugating_enzyme"/>
</dbReference>